<keyword evidence="1" id="KW-0472">Membrane</keyword>
<evidence type="ECO:0000313" key="3">
    <source>
        <dbReference type="EMBL" id="SCJ57684.1"/>
    </source>
</evidence>
<gene>
    <name evidence="3" type="ORF">SAMEA3545359_00885</name>
</gene>
<dbReference type="PANTHER" id="PTHR34351">
    <property type="entry name" value="SLR1927 PROTEIN-RELATED"/>
    <property type="match status" value="1"/>
</dbReference>
<dbReference type="EMBL" id="FMHG01000001">
    <property type="protein sequence ID" value="SCJ57684.1"/>
    <property type="molecule type" value="Genomic_DNA"/>
</dbReference>
<feature type="domain" description="DUF58" evidence="2">
    <location>
        <begin position="200"/>
        <end position="253"/>
    </location>
</feature>
<keyword evidence="1" id="KW-1133">Transmembrane helix</keyword>
<reference evidence="3" key="1">
    <citation type="submission" date="2015-09" db="EMBL/GenBank/DDBJ databases">
        <authorList>
            <consortium name="Pathogen Informatics"/>
        </authorList>
    </citation>
    <scope>NUCLEOTIDE SEQUENCE</scope>
    <source>
        <strain evidence="3">2789STDY5834896</strain>
    </source>
</reference>
<organism evidence="3">
    <name type="scientific">uncultured Anaerotruncus sp</name>
    <dbReference type="NCBI Taxonomy" id="905011"/>
    <lineage>
        <taxon>Bacteria</taxon>
        <taxon>Bacillati</taxon>
        <taxon>Bacillota</taxon>
        <taxon>Clostridia</taxon>
        <taxon>Eubacteriales</taxon>
        <taxon>Oscillospiraceae</taxon>
        <taxon>Anaerotruncus</taxon>
        <taxon>environmental samples</taxon>
    </lineage>
</organism>
<dbReference type="PANTHER" id="PTHR34351:SF2">
    <property type="entry name" value="DUF58 DOMAIN-CONTAINING PROTEIN"/>
    <property type="match status" value="1"/>
</dbReference>
<sequence length="395" mass="45466">MRRSRITYGVLCLVIVWFFIMYQNYVSFLGLGFCLVLPLGLFLYVNALREQVRVWLDTRDVLGNRGRDIPIKLQVSNDSKMAMPFVEITLQIKYGFYAEEKTLLLEVPLKPKEKRILQVDLQPMHVGNLQLKVGRIRVLDFFRLTAGRARKTLVNTVTVLPYVPDSLGMHLSDDFLRSSDDVTHFSPYKPGDDASETFVIREYRPGDKMHRIHWKLSAKTSDVMVRQASFPIENSVAIYTELYCPARYTPDDKSCVDGVLETTYMMSLFLLQSGIEHQLHWFDHAGGGPCSAEIADEGDLFAAMSEMFTGSLYWETPLMAKEMVKDPARVQANRVLYITPKLFEELDNLPYSLQRKTVMFYCHVGQPEDSPVWDRYRIIEIDAADPQPDFMDLVL</sequence>
<feature type="transmembrane region" description="Helical" evidence="1">
    <location>
        <begin position="28"/>
        <end position="45"/>
    </location>
</feature>
<accession>A0A1C6HJ57</accession>
<name>A0A1C6HJ57_9FIRM</name>
<feature type="transmembrane region" description="Helical" evidence="1">
    <location>
        <begin position="5"/>
        <end position="22"/>
    </location>
</feature>
<evidence type="ECO:0000256" key="1">
    <source>
        <dbReference type="SAM" id="Phobius"/>
    </source>
</evidence>
<protein>
    <submittedName>
        <fullName evidence="3">Uncharacterized conserved protein (Some members contain a von Willebrand factor type A (VWA) domain)</fullName>
    </submittedName>
</protein>
<dbReference type="Pfam" id="PF01882">
    <property type="entry name" value="DUF58"/>
    <property type="match status" value="1"/>
</dbReference>
<dbReference type="InterPro" id="IPR002881">
    <property type="entry name" value="DUF58"/>
</dbReference>
<keyword evidence="1" id="KW-0812">Transmembrane</keyword>
<evidence type="ECO:0000259" key="2">
    <source>
        <dbReference type="Pfam" id="PF01882"/>
    </source>
</evidence>
<proteinExistence type="predicted"/>
<dbReference type="AlphaFoldDB" id="A0A1C6HJ57"/>